<evidence type="ECO:0000256" key="1">
    <source>
        <dbReference type="SAM" id="MobiDB-lite"/>
    </source>
</evidence>
<organism evidence="2 3">
    <name type="scientific">Candidatus Gottesmanbacteria bacterium RBG_16_52_11</name>
    <dbReference type="NCBI Taxonomy" id="1798374"/>
    <lineage>
        <taxon>Bacteria</taxon>
        <taxon>Candidatus Gottesmaniibacteriota</taxon>
    </lineage>
</organism>
<dbReference type="Proteomes" id="UP000178448">
    <property type="component" value="Unassembled WGS sequence"/>
</dbReference>
<dbReference type="AlphaFoldDB" id="A0A1F5YNT8"/>
<feature type="region of interest" description="Disordered" evidence="1">
    <location>
        <begin position="1"/>
        <end position="44"/>
    </location>
</feature>
<gene>
    <name evidence="2" type="ORF">A2Z33_00665</name>
</gene>
<sequence length="68" mass="7457">MNAPIVTIAGGGIMSSTNQPTDLNRSEEGPSEEDDSRETMSWKTDTIVIEGRTVTVIFPPDTAKREYI</sequence>
<reference evidence="2 3" key="1">
    <citation type="journal article" date="2016" name="Nat. Commun.">
        <title>Thousands of microbial genomes shed light on interconnected biogeochemical processes in an aquifer system.</title>
        <authorList>
            <person name="Anantharaman K."/>
            <person name="Brown C.T."/>
            <person name="Hug L.A."/>
            <person name="Sharon I."/>
            <person name="Castelle C.J."/>
            <person name="Probst A.J."/>
            <person name="Thomas B.C."/>
            <person name="Singh A."/>
            <person name="Wilkins M.J."/>
            <person name="Karaoz U."/>
            <person name="Brodie E.L."/>
            <person name="Williams K.H."/>
            <person name="Hubbard S.S."/>
            <person name="Banfield J.F."/>
        </authorList>
    </citation>
    <scope>NUCLEOTIDE SEQUENCE [LARGE SCALE GENOMIC DNA]</scope>
</reference>
<evidence type="ECO:0000313" key="3">
    <source>
        <dbReference type="Proteomes" id="UP000178448"/>
    </source>
</evidence>
<name>A0A1F5YNT8_9BACT</name>
<proteinExistence type="predicted"/>
<protein>
    <submittedName>
        <fullName evidence="2">Uncharacterized protein</fullName>
    </submittedName>
</protein>
<comment type="caution">
    <text evidence="2">The sequence shown here is derived from an EMBL/GenBank/DDBJ whole genome shotgun (WGS) entry which is preliminary data.</text>
</comment>
<evidence type="ECO:0000313" key="2">
    <source>
        <dbReference type="EMBL" id="OGG01532.1"/>
    </source>
</evidence>
<accession>A0A1F5YNT8</accession>
<dbReference type="EMBL" id="MFJD01000015">
    <property type="protein sequence ID" value="OGG01532.1"/>
    <property type="molecule type" value="Genomic_DNA"/>
</dbReference>
<feature type="compositionally biased region" description="Polar residues" evidence="1">
    <location>
        <begin position="14"/>
        <end position="23"/>
    </location>
</feature>